<feature type="compositionally biased region" description="Low complexity" evidence="1">
    <location>
        <begin position="1476"/>
        <end position="1500"/>
    </location>
</feature>
<dbReference type="SUPFAM" id="SSF47923">
    <property type="entry name" value="Ypt/Rab-GAP domain of gyp1p"/>
    <property type="match status" value="2"/>
</dbReference>
<feature type="region of interest" description="Disordered" evidence="1">
    <location>
        <begin position="14"/>
        <end position="57"/>
    </location>
</feature>
<dbReference type="OrthoDB" id="294251at2759"/>
<feature type="region of interest" description="Disordered" evidence="1">
    <location>
        <begin position="1966"/>
        <end position="2008"/>
    </location>
</feature>
<feature type="region of interest" description="Disordered" evidence="1">
    <location>
        <begin position="1466"/>
        <end position="1511"/>
    </location>
</feature>
<feature type="compositionally biased region" description="Low complexity" evidence="1">
    <location>
        <begin position="1115"/>
        <end position="1126"/>
    </location>
</feature>
<feature type="compositionally biased region" description="Basic and acidic residues" evidence="1">
    <location>
        <begin position="636"/>
        <end position="651"/>
    </location>
</feature>
<evidence type="ECO:0000259" key="2">
    <source>
        <dbReference type="PROSITE" id="PS50086"/>
    </source>
</evidence>
<keyword evidence="4" id="KW-1185">Reference proteome</keyword>
<organism evidence="3 4">
    <name type="scientific">Besnoitia besnoiti</name>
    <name type="common">Apicomplexan protozoan</name>
    <dbReference type="NCBI Taxonomy" id="94643"/>
    <lineage>
        <taxon>Eukaryota</taxon>
        <taxon>Sar</taxon>
        <taxon>Alveolata</taxon>
        <taxon>Apicomplexa</taxon>
        <taxon>Conoidasida</taxon>
        <taxon>Coccidia</taxon>
        <taxon>Eucoccidiorida</taxon>
        <taxon>Eimeriorina</taxon>
        <taxon>Sarcocystidae</taxon>
        <taxon>Besnoitia</taxon>
    </lineage>
</organism>
<feature type="compositionally biased region" description="Acidic residues" evidence="1">
    <location>
        <begin position="1047"/>
        <end position="1058"/>
    </location>
</feature>
<feature type="compositionally biased region" description="Basic and acidic residues" evidence="1">
    <location>
        <begin position="434"/>
        <end position="458"/>
    </location>
</feature>
<gene>
    <name evidence="3" type="ORF">BESB_065310</name>
</gene>
<dbReference type="RefSeq" id="XP_029218508.1">
    <property type="nucleotide sequence ID" value="XM_029364925.1"/>
</dbReference>
<feature type="compositionally biased region" description="Basic and acidic residues" evidence="1">
    <location>
        <begin position="609"/>
        <end position="620"/>
    </location>
</feature>
<dbReference type="GeneID" id="40311458"/>
<reference evidence="3 4" key="1">
    <citation type="submission" date="2017-09" db="EMBL/GenBank/DDBJ databases">
        <title>Genome sequencing of Besnoitia besnoiti strain Bb-Ger1.</title>
        <authorList>
            <person name="Schares G."/>
            <person name="Venepally P."/>
            <person name="Lorenzi H.A."/>
        </authorList>
    </citation>
    <scope>NUCLEOTIDE SEQUENCE [LARGE SCALE GENOMIC DNA]</scope>
    <source>
        <strain evidence="3 4">Bb-Ger1</strain>
    </source>
</reference>
<dbReference type="PANTHER" id="PTHR47219">
    <property type="entry name" value="RAB GTPASE-ACTIVATING PROTEIN 1-LIKE"/>
    <property type="match status" value="1"/>
</dbReference>
<dbReference type="PROSITE" id="PS50086">
    <property type="entry name" value="TBC_RABGAP"/>
    <property type="match status" value="1"/>
</dbReference>
<dbReference type="InterPro" id="IPR050302">
    <property type="entry name" value="Rab_GAP_TBC_domain"/>
</dbReference>
<name>A0A2A9M9C6_BESBE</name>
<feature type="region of interest" description="Disordered" evidence="1">
    <location>
        <begin position="1636"/>
        <end position="1658"/>
    </location>
</feature>
<feature type="compositionally biased region" description="Basic and acidic residues" evidence="1">
    <location>
        <begin position="1354"/>
        <end position="1375"/>
    </location>
</feature>
<protein>
    <submittedName>
        <fullName evidence="3">TBC domain-containing protein</fullName>
    </submittedName>
</protein>
<sequence length="2052" mass="216349">MSFLWGGSSLISLPALGGTSSSPKDEAVPLQEASDRAGAPAAPAADAEELHPVGSAAQQQWRELDEVWGGAANADAGDQPRIGNDGCAAAWSSTVPYASMSDGAGAESGVRTPQRLASASTLWSHGVSEGLSDSSRNPPFLTPPCGSQSSRRGLSPAGDTASRAEQNEPVSIPEDKCGGAGGVPSAVTAYGVPSERGGAPRSRTVSPARRGSSHRPGHAASRSVSPGAGDRESLQGYSSPRRGSGDARLGSGDSGGQLASSLHRHPLEEGGLAPKKTGPEPPPPHVYCGGRTLSMYRKTVPSEELQRGRDADTAPHKPAEPREALSREERPPPRGGGGGGSSRRSSPLSAGSVPAPSESLLQQRQNNRRQQQELLQSPQTSTAAGLFSSFSFSALQRPSDAPSGAASGASPAEEMRGVPGPARARRPPSPQVSPHDRRAAQPRASRETADQEEAHDADPVAPAEARAARRKALLQQLFGVKNSASGERGERKWQSMEDRNLVHFMQMHRHTFFRRLRRGVPPSHRWNAWKAVCLPPPERRCSCSYSSLSFSGDRDCAGSAGASFHPQSPPLISCVSSPAAGGVGSALARRFSGSQRQNAEGSGGGGARPETHREGGREEGCDASSPQAQSPSRGGGCREEAESEHASDLRGGRGALDSWGAEVPAAEGKGRRRATLGEERDPKGQAGEDWGCCGSGGDCRRVYEREAERRSSFFGLIMIDVPRTFPDVEVFDKDAQALLCRTLNAFANIHPEVGYCQGMNFIAGLLLLVSSFEEFDAFCVFRALMQRYRLKGFFQEKFPLLRKYMKVFDTLAAQQLPELRQHFLDEGVLPAVYLHQWFLTLFVTSLPLRSVCVLWDFLLGEGLHGLLELAVALLKVLTRFIIHLRFEEVIKFLKSLKSSGGGCDDFKVGKMLVKQAAKVQLPELLLTDLLTADLAVLLREAEEEEAAEAQARAAGAAAAAAAAAVPEGDSDHSNPLVGTLTGDEDDEDGDERARPPRPDTRGGIHGGATDDSQRRPQTELSLRADAREKRRAERPPARREQEREQSGEEGEEEDEPEIQEPHRQSRSKAPSSFSSWDELPSPGRRGHARGVSGYRRSTETDEEEEAAGEERGGRSPRAAGGRQHSSSGRRREADSQREEEMQVLRSSRRKKHSGHGPGTQGGKGDAPRVSGSSVEVHSAPHAAQCRTPSPVGLRGTGRERAASRKAEHAPDADAGERVVGGQPPRRDSDSPPGLRRARQGEKRSSSAAAENGQARQHDFPATMSPRLSSAAGLGQAGGVSAGVSAAVSSSFLPRLFPRSPPLQLADASGSAAVLCSRAARGLHASSLAGSGRGLSSAFAPHTSPSPLDSALAGDAEKREADEEDLLSCRDEDKRKSFSLASSSQLHSHLRQDLDRQARGRGRASRGRAPSRGSSPGQAPARRCEAEKGDCVASLALPQDGANAGAYADRKTFAAAGCDALSLLASPRTRADRRAGSVSPSLPSSSFPSSRLISSSLLPPQSATPSCPPCSRLPSPLSSVFSGGPSLPAAAPCLPGRGRQGPHSPSGPDGSRRRSLSGSDCGGESLLASPPARVLQNAAAAKHARSPPASPSWQPRRSGVSCALVCSEEENVRLAAPLPAAEPLCVGRPAARQRRQCHGPGLVQGGSEARETLGHSQEARRRIADDRARGEICSREGAACALVPWRGLEHASCGGSSRRHCEVGPWGAETLSARGLQGDDGSRRRRRAEKRSCMSPSALVGGRCVSPAAAGLAWLAAGDAEESVGGWDASAGATDQNTSAWLREPRVAATAAAKRLRKTVSVRATVSGVSSPGNSAAERDATALGRRWEVVRDTGHPGEQHGKASSIEELLDGGERERDEGAADALDRMMPRPGSARQNELRRSVGRRDRAEVQPEEDRFSESEAEGFFPCERLTGAEREAAVAMRLVEASPLGATAWSASLFAFPQKETSLELRAKASCVVARSSELATGGGPSSDRALTTARSPGAEGTPLGSRRAPRGQTGAEQGGAEGLAGVLTGFLSVDRGPLRSISSSPFLSARTRGAVAVRDESSA</sequence>
<feature type="compositionally biased region" description="Basic and acidic residues" evidence="1">
    <location>
        <begin position="991"/>
        <end position="1002"/>
    </location>
</feature>
<feature type="region of interest" description="Disordered" evidence="1">
    <location>
        <begin position="962"/>
        <end position="1279"/>
    </location>
</feature>
<feature type="compositionally biased region" description="Low complexity" evidence="1">
    <location>
        <begin position="395"/>
        <end position="422"/>
    </location>
</feature>
<comment type="caution">
    <text evidence="3">The sequence shown here is derived from an EMBL/GenBank/DDBJ whole genome shotgun (WGS) entry which is preliminary data.</text>
</comment>
<dbReference type="SMART" id="SM00164">
    <property type="entry name" value="TBC"/>
    <property type="match status" value="1"/>
</dbReference>
<dbReference type="KEGG" id="bbes:BESB_065310"/>
<evidence type="ECO:0000313" key="4">
    <source>
        <dbReference type="Proteomes" id="UP000224006"/>
    </source>
</evidence>
<dbReference type="Gene3D" id="1.10.8.270">
    <property type="entry name" value="putative rabgap domain of human tbc1 domain family member 14 like domains"/>
    <property type="match status" value="1"/>
</dbReference>
<feature type="compositionally biased region" description="Low complexity" evidence="1">
    <location>
        <begin position="1326"/>
        <end position="1339"/>
    </location>
</feature>
<feature type="compositionally biased region" description="Basic and acidic residues" evidence="1">
    <location>
        <begin position="1852"/>
        <end position="1869"/>
    </location>
</feature>
<dbReference type="EMBL" id="NWUJ01000006">
    <property type="protein sequence ID" value="PFH34499.1"/>
    <property type="molecule type" value="Genomic_DNA"/>
</dbReference>
<feature type="compositionally biased region" description="Basic and acidic residues" evidence="1">
    <location>
        <begin position="1878"/>
        <end position="1901"/>
    </location>
</feature>
<dbReference type="GO" id="GO:0005096">
    <property type="term" value="F:GTPase activator activity"/>
    <property type="evidence" value="ECO:0007669"/>
    <property type="project" value="TreeGrafter"/>
</dbReference>
<evidence type="ECO:0000313" key="3">
    <source>
        <dbReference type="EMBL" id="PFH34499.1"/>
    </source>
</evidence>
<dbReference type="GO" id="GO:0031267">
    <property type="term" value="F:small GTPase binding"/>
    <property type="evidence" value="ECO:0007669"/>
    <property type="project" value="TreeGrafter"/>
</dbReference>
<dbReference type="VEuPathDB" id="ToxoDB:BESB_065310"/>
<feature type="compositionally biased region" description="Basic and acidic residues" evidence="1">
    <location>
        <begin position="1647"/>
        <end position="1658"/>
    </location>
</feature>
<feature type="compositionally biased region" description="Basic and acidic residues" evidence="1">
    <location>
        <begin position="1129"/>
        <end position="1142"/>
    </location>
</feature>
<feature type="region of interest" description="Disordered" evidence="1">
    <location>
        <begin position="1527"/>
        <end position="1596"/>
    </location>
</feature>
<feature type="domain" description="Rab-GAP TBC" evidence="2">
    <location>
        <begin position="519"/>
        <end position="862"/>
    </location>
</feature>
<feature type="compositionally biased region" description="Low complexity" evidence="1">
    <location>
        <begin position="36"/>
        <end position="45"/>
    </location>
</feature>
<dbReference type="Gene3D" id="1.10.472.80">
    <property type="entry name" value="Ypt/Rab-GAP domain of gyp1p, domain 3"/>
    <property type="match status" value="1"/>
</dbReference>
<feature type="region of interest" description="Disordered" evidence="1">
    <location>
        <begin position="1326"/>
        <end position="1424"/>
    </location>
</feature>
<proteinExistence type="predicted"/>
<feature type="region of interest" description="Disordered" evidence="1">
    <location>
        <begin position="1711"/>
        <end position="1731"/>
    </location>
</feature>
<feature type="compositionally biased region" description="Gly residues" evidence="1">
    <location>
        <begin position="1155"/>
        <end position="1164"/>
    </location>
</feature>
<feature type="region of interest" description="Disordered" evidence="1">
    <location>
        <begin position="127"/>
        <end position="382"/>
    </location>
</feature>
<feature type="compositionally biased region" description="Basic and acidic residues" evidence="1">
    <location>
        <begin position="1832"/>
        <end position="1841"/>
    </location>
</feature>
<feature type="region of interest" description="Disordered" evidence="1">
    <location>
        <begin position="2028"/>
        <end position="2052"/>
    </location>
</feature>
<feature type="compositionally biased region" description="Basic and acidic residues" evidence="1">
    <location>
        <begin position="1196"/>
        <end position="1216"/>
    </location>
</feature>
<feature type="compositionally biased region" description="Basic and acidic residues" evidence="1">
    <location>
        <begin position="300"/>
        <end position="332"/>
    </location>
</feature>
<dbReference type="Proteomes" id="UP000224006">
    <property type="component" value="Chromosome VI"/>
</dbReference>
<dbReference type="Pfam" id="PF00566">
    <property type="entry name" value="RabGAP-TBC"/>
    <property type="match status" value="1"/>
</dbReference>
<feature type="compositionally biased region" description="Low complexity" evidence="1">
    <location>
        <begin position="1377"/>
        <end position="1386"/>
    </location>
</feature>
<feature type="region of interest" description="Disordered" evidence="1">
    <location>
        <begin position="1832"/>
        <end position="1903"/>
    </location>
</feature>
<accession>A0A2A9M9C6</accession>
<dbReference type="InterPro" id="IPR000195">
    <property type="entry name" value="Rab-GAP-TBC_dom"/>
</dbReference>
<feature type="compositionally biased region" description="Low complexity" evidence="1">
    <location>
        <begin position="1406"/>
        <end position="1417"/>
    </location>
</feature>
<feature type="compositionally biased region" description="Basic and acidic residues" evidence="1">
    <location>
        <begin position="1011"/>
        <end position="1046"/>
    </location>
</feature>
<dbReference type="STRING" id="94643.A0A2A9M9C6"/>
<dbReference type="InterPro" id="IPR035969">
    <property type="entry name" value="Rab-GAP_TBC_sf"/>
</dbReference>
<feature type="region of interest" description="Disordered" evidence="1">
    <location>
        <begin position="591"/>
        <end position="689"/>
    </location>
</feature>
<evidence type="ECO:0000256" key="1">
    <source>
        <dbReference type="SAM" id="MobiDB-lite"/>
    </source>
</evidence>
<feature type="region of interest" description="Disordered" evidence="1">
    <location>
        <begin position="395"/>
        <end position="468"/>
    </location>
</feature>
<dbReference type="PANTHER" id="PTHR47219:SF9">
    <property type="entry name" value="GTPASE ACTIVATING PROTEIN AND CENTROSOME-ASSOCIATED, ISOFORM B"/>
    <property type="match status" value="1"/>
</dbReference>
<feature type="compositionally biased region" description="Low complexity" evidence="1">
    <location>
        <begin position="342"/>
        <end position="377"/>
    </location>
</feature>